<reference evidence="12" key="3">
    <citation type="submission" date="2015-06" db="UniProtKB">
        <authorList>
            <consortium name="EnsemblMetazoa"/>
        </authorList>
    </citation>
    <scope>IDENTIFICATION</scope>
</reference>
<dbReference type="PROSITE" id="PS00232">
    <property type="entry name" value="CADHERIN_1"/>
    <property type="match status" value="3"/>
</dbReference>
<dbReference type="HOGENOM" id="CLU_006480_5_1_1"/>
<dbReference type="eggNOG" id="ENOG502QWB7">
    <property type="taxonomic scope" value="Eukaryota"/>
</dbReference>
<dbReference type="GO" id="GO:0007156">
    <property type="term" value="P:homophilic cell adhesion via plasma membrane adhesion molecules"/>
    <property type="evidence" value="ECO:0007669"/>
    <property type="project" value="InterPro"/>
</dbReference>
<dbReference type="GO" id="GO:0005886">
    <property type="term" value="C:plasma membrane"/>
    <property type="evidence" value="ECO:0000318"/>
    <property type="project" value="GO_Central"/>
</dbReference>
<dbReference type="InParanoid" id="T1G2X4"/>
<dbReference type="PANTHER" id="PTHR24026:SF136">
    <property type="entry name" value="PROTOCADHERIN-23"/>
    <property type="match status" value="1"/>
</dbReference>
<protein>
    <recommendedName>
        <fullName evidence="10">Cadherin domain-containing protein</fullName>
    </recommendedName>
</protein>
<feature type="domain" description="Cadherin" evidence="10">
    <location>
        <begin position="182"/>
        <end position="290"/>
    </location>
</feature>
<proteinExistence type="predicted"/>
<sequence length="564" mass="64033">MKRFHLKVDKSGERINNVELRSAESLDREEQSIYRLKVIAVDGGQPARTGYANIEINVLDLNDNYPQFSDNLYILNVVENAAPKKSLFKVEATDKDADTNGLINYSFSEKTRKQYGDFFEINKITGIISQNKPLDYEKFRSISLDIIARDQGIEPLTSKSTMIINVENVNDNAPQITFYETNSDKINISLPEDVPLETHVLHFSVEDDDGDENTSCSIRLNKTKMLMPYRLKKKEFSTEFVIETISELDHETSNKHVVIIECRDAGTPPLSSTVLFNVYIKDVNDNAPKFTLDIYNISIKENNQPYKPFNFSIKATDPDDGKNGDIIYSIKSDPYAAFQIDAKSGELWTTVSLDREKNSFYKFEVVASDGGNDENNSLSRSSTAVVTVLVDDENDEPPRFRQPIYNFTIIENKQSKTELGQLTVNDLDLKSKTIFQLESNSNRMFRIDSKSGKLFSIKPLNREEKDYYTFKIIAKDEEFPEMQSVAIANVIVLDENDNPPIIEFPTSGNETVYISKNTEVGSFIAKIIASDLDAGNNSNLIYSISHNDPENHFKIDERTGELFL</sequence>
<evidence type="ECO:0000313" key="12">
    <source>
        <dbReference type="EnsemblMetazoa" id="HelroP77422"/>
    </source>
</evidence>
<keyword evidence="13" id="KW-1185">Reference proteome</keyword>
<feature type="domain" description="Cadherin" evidence="10">
    <location>
        <begin position="506"/>
        <end position="562"/>
    </location>
</feature>
<feature type="domain" description="Cadherin" evidence="10">
    <location>
        <begin position="401"/>
        <end position="502"/>
    </location>
</feature>
<dbReference type="FunFam" id="2.60.40.60:FF:000002">
    <property type="entry name" value="Protocadherin alpha 2"/>
    <property type="match status" value="1"/>
</dbReference>
<keyword evidence="4 9" id="KW-0106">Calcium</keyword>
<reference evidence="13" key="1">
    <citation type="submission" date="2012-12" db="EMBL/GenBank/DDBJ databases">
        <authorList>
            <person name="Hellsten U."/>
            <person name="Grimwood J."/>
            <person name="Chapman J.A."/>
            <person name="Shapiro H."/>
            <person name="Aerts A."/>
            <person name="Otillar R.P."/>
            <person name="Terry A.Y."/>
            <person name="Boore J.L."/>
            <person name="Simakov O."/>
            <person name="Marletaz F."/>
            <person name="Cho S.-J."/>
            <person name="Edsinger-Gonzales E."/>
            <person name="Havlak P."/>
            <person name="Kuo D.-H."/>
            <person name="Larsson T."/>
            <person name="Lv J."/>
            <person name="Arendt D."/>
            <person name="Savage R."/>
            <person name="Osoegawa K."/>
            <person name="de Jong P."/>
            <person name="Lindberg D.R."/>
            <person name="Seaver E.C."/>
            <person name="Weisblat D.A."/>
            <person name="Putnam N.H."/>
            <person name="Grigoriev I.V."/>
            <person name="Rokhsar D.S."/>
        </authorList>
    </citation>
    <scope>NUCLEOTIDE SEQUENCE</scope>
</reference>
<feature type="domain" description="Cadherin" evidence="10">
    <location>
        <begin position="4"/>
        <end position="68"/>
    </location>
</feature>
<evidence type="ECO:0000256" key="8">
    <source>
        <dbReference type="ARBA" id="ARBA00023180"/>
    </source>
</evidence>
<evidence type="ECO:0000256" key="4">
    <source>
        <dbReference type="ARBA" id="ARBA00022837"/>
    </source>
</evidence>
<evidence type="ECO:0000256" key="2">
    <source>
        <dbReference type="ARBA" id="ARBA00022692"/>
    </source>
</evidence>
<dbReference type="EnsemblMetazoa" id="HelroT77422">
    <property type="protein sequence ID" value="HelroP77422"/>
    <property type="gene ID" value="HelroG77422"/>
</dbReference>
<dbReference type="InterPro" id="IPR002126">
    <property type="entry name" value="Cadherin-like_dom"/>
</dbReference>
<dbReference type="Gene3D" id="2.60.40.60">
    <property type="entry name" value="Cadherins"/>
    <property type="match status" value="6"/>
</dbReference>
<dbReference type="Pfam" id="PF00028">
    <property type="entry name" value="Cadherin"/>
    <property type="match status" value="6"/>
</dbReference>
<dbReference type="GeneID" id="20215422"/>
<dbReference type="CDD" id="cd11304">
    <property type="entry name" value="Cadherin_repeat"/>
    <property type="match status" value="6"/>
</dbReference>
<evidence type="ECO:0000256" key="3">
    <source>
        <dbReference type="ARBA" id="ARBA00022737"/>
    </source>
</evidence>
<accession>T1G2X4</accession>
<reference evidence="11 13" key="2">
    <citation type="journal article" date="2013" name="Nature">
        <title>Insights into bilaterian evolution from three spiralian genomes.</title>
        <authorList>
            <person name="Simakov O."/>
            <person name="Marletaz F."/>
            <person name="Cho S.J."/>
            <person name="Edsinger-Gonzales E."/>
            <person name="Havlak P."/>
            <person name="Hellsten U."/>
            <person name="Kuo D.H."/>
            <person name="Larsson T."/>
            <person name="Lv J."/>
            <person name="Arendt D."/>
            <person name="Savage R."/>
            <person name="Osoegawa K."/>
            <person name="de Jong P."/>
            <person name="Grimwood J."/>
            <person name="Chapman J.A."/>
            <person name="Shapiro H."/>
            <person name="Aerts A."/>
            <person name="Otillar R.P."/>
            <person name="Terry A.Y."/>
            <person name="Boore J.L."/>
            <person name="Grigoriev I.V."/>
            <person name="Lindberg D.R."/>
            <person name="Seaver E.C."/>
            <person name="Weisblat D.A."/>
            <person name="Putnam N.H."/>
            <person name="Rokhsar D.S."/>
        </authorList>
    </citation>
    <scope>NUCLEOTIDE SEQUENCE</scope>
</reference>
<evidence type="ECO:0000313" key="13">
    <source>
        <dbReference type="Proteomes" id="UP000015101"/>
    </source>
</evidence>
<dbReference type="InterPro" id="IPR020894">
    <property type="entry name" value="Cadherin_CS"/>
</dbReference>
<keyword evidence="7" id="KW-0472">Membrane</keyword>
<dbReference type="KEGG" id="hro:HELRODRAFT_77422"/>
<dbReference type="InterPro" id="IPR015919">
    <property type="entry name" value="Cadherin-like_sf"/>
</dbReference>
<dbReference type="GO" id="GO:0007155">
    <property type="term" value="P:cell adhesion"/>
    <property type="evidence" value="ECO:0000318"/>
    <property type="project" value="GO_Central"/>
</dbReference>
<keyword evidence="2" id="KW-0812">Transmembrane</keyword>
<dbReference type="OrthoDB" id="6252479at2759"/>
<dbReference type="EMBL" id="KB096325">
    <property type="protein sequence ID" value="ESO05763.1"/>
    <property type="molecule type" value="Genomic_DNA"/>
</dbReference>
<evidence type="ECO:0000313" key="11">
    <source>
        <dbReference type="EMBL" id="ESO05763.1"/>
    </source>
</evidence>
<dbReference type="RefSeq" id="XP_009016396.1">
    <property type="nucleotide sequence ID" value="XM_009018148.1"/>
</dbReference>
<dbReference type="EMBL" id="AMQM01003872">
    <property type="status" value="NOT_ANNOTATED_CDS"/>
    <property type="molecule type" value="Genomic_DNA"/>
</dbReference>
<dbReference type="CTD" id="20215422"/>
<keyword evidence="5" id="KW-0130">Cell adhesion</keyword>
<dbReference type="FunFam" id="2.60.40.60:FF:000020">
    <property type="entry name" value="Dachsous cadherin-related 1b"/>
    <property type="match status" value="1"/>
</dbReference>
<dbReference type="SMART" id="SM00112">
    <property type="entry name" value="CA"/>
    <property type="match status" value="5"/>
</dbReference>
<dbReference type="FunCoup" id="T1G2X4">
    <property type="interactions" value="55"/>
</dbReference>
<keyword evidence="6" id="KW-1133">Transmembrane helix</keyword>
<gene>
    <name evidence="12" type="primary">20215422</name>
    <name evidence="11" type="ORF">HELRODRAFT_77422</name>
</gene>
<evidence type="ECO:0000256" key="9">
    <source>
        <dbReference type="PROSITE-ProRule" id="PRU00043"/>
    </source>
</evidence>
<dbReference type="PANTHER" id="PTHR24026">
    <property type="entry name" value="FAT ATYPICAL CADHERIN-RELATED"/>
    <property type="match status" value="1"/>
</dbReference>
<dbReference type="STRING" id="6412.T1G2X4"/>
<dbReference type="FunFam" id="2.60.40.60:FF:000266">
    <property type="entry name" value="Cadherin 23"/>
    <property type="match status" value="1"/>
</dbReference>
<keyword evidence="3" id="KW-0677">Repeat</keyword>
<evidence type="ECO:0000256" key="1">
    <source>
        <dbReference type="ARBA" id="ARBA00004167"/>
    </source>
</evidence>
<dbReference type="FunFam" id="2.60.40.60:FF:000622">
    <property type="entry name" value="Uncharacterized protein"/>
    <property type="match status" value="1"/>
</dbReference>
<dbReference type="OMA" id="TITIWIE"/>
<evidence type="ECO:0000256" key="7">
    <source>
        <dbReference type="ARBA" id="ARBA00023136"/>
    </source>
</evidence>
<dbReference type="GO" id="GO:0050839">
    <property type="term" value="F:cell adhesion molecule binding"/>
    <property type="evidence" value="ECO:0000318"/>
    <property type="project" value="GO_Central"/>
</dbReference>
<dbReference type="AlphaFoldDB" id="T1G2X4"/>
<dbReference type="PROSITE" id="PS50268">
    <property type="entry name" value="CADHERIN_2"/>
    <property type="match status" value="6"/>
</dbReference>
<evidence type="ECO:0000256" key="6">
    <source>
        <dbReference type="ARBA" id="ARBA00022989"/>
    </source>
</evidence>
<organism evidence="12 13">
    <name type="scientific">Helobdella robusta</name>
    <name type="common">Californian leech</name>
    <dbReference type="NCBI Taxonomy" id="6412"/>
    <lineage>
        <taxon>Eukaryota</taxon>
        <taxon>Metazoa</taxon>
        <taxon>Spiralia</taxon>
        <taxon>Lophotrochozoa</taxon>
        <taxon>Annelida</taxon>
        <taxon>Clitellata</taxon>
        <taxon>Hirudinea</taxon>
        <taxon>Rhynchobdellida</taxon>
        <taxon>Glossiphoniidae</taxon>
        <taxon>Helobdella</taxon>
    </lineage>
</organism>
<dbReference type="SUPFAM" id="SSF49313">
    <property type="entry name" value="Cadherin-like"/>
    <property type="match status" value="6"/>
</dbReference>
<name>T1G2X4_HELRO</name>
<dbReference type="PRINTS" id="PR00205">
    <property type="entry name" value="CADHERIN"/>
</dbReference>
<comment type="subcellular location">
    <subcellularLocation>
        <location evidence="1">Membrane</location>
        <topology evidence="1">Single-pass membrane protein</topology>
    </subcellularLocation>
</comment>
<feature type="domain" description="Cadherin" evidence="10">
    <location>
        <begin position="291"/>
        <end position="400"/>
    </location>
</feature>
<feature type="domain" description="Cadherin" evidence="10">
    <location>
        <begin position="69"/>
        <end position="176"/>
    </location>
</feature>
<dbReference type="FunFam" id="2.60.40.60:FF:000520">
    <property type="entry name" value="Uncharacterized protein"/>
    <property type="match status" value="1"/>
</dbReference>
<keyword evidence="8" id="KW-0325">Glycoprotein</keyword>
<dbReference type="GO" id="GO:0005509">
    <property type="term" value="F:calcium ion binding"/>
    <property type="evidence" value="ECO:0007669"/>
    <property type="project" value="UniProtKB-UniRule"/>
</dbReference>
<evidence type="ECO:0000259" key="10">
    <source>
        <dbReference type="PROSITE" id="PS50268"/>
    </source>
</evidence>
<evidence type="ECO:0000256" key="5">
    <source>
        <dbReference type="ARBA" id="ARBA00022889"/>
    </source>
</evidence>
<dbReference type="Proteomes" id="UP000015101">
    <property type="component" value="Unassembled WGS sequence"/>
</dbReference>